<evidence type="ECO:0000256" key="5">
    <source>
        <dbReference type="ARBA" id="ARBA00023136"/>
    </source>
</evidence>
<keyword evidence="9" id="KW-1185">Reference proteome</keyword>
<protein>
    <recommendedName>
        <fullName evidence="7">EamA domain-containing protein</fullName>
    </recommendedName>
</protein>
<feature type="transmembrane region" description="Helical" evidence="6">
    <location>
        <begin position="266"/>
        <end position="287"/>
    </location>
</feature>
<dbReference type="AlphaFoldDB" id="D6U7S0"/>
<dbReference type="InterPro" id="IPR037185">
    <property type="entry name" value="EmrE-like"/>
</dbReference>
<feature type="transmembrane region" description="Helical" evidence="6">
    <location>
        <begin position="122"/>
        <end position="141"/>
    </location>
</feature>
<feature type="transmembrane region" description="Helical" evidence="6">
    <location>
        <begin position="179"/>
        <end position="199"/>
    </location>
</feature>
<dbReference type="SUPFAM" id="SSF103481">
    <property type="entry name" value="Multidrug resistance efflux transporter EmrE"/>
    <property type="match status" value="2"/>
</dbReference>
<feature type="transmembrane region" description="Helical" evidence="6">
    <location>
        <begin position="211"/>
        <end position="234"/>
    </location>
</feature>
<dbReference type="EMBL" id="ADVG01000005">
    <property type="protein sequence ID" value="EFH79931.1"/>
    <property type="molecule type" value="Genomic_DNA"/>
</dbReference>
<feature type="domain" description="EamA" evidence="7">
    <location>
        <begin position="153"/>
        <end position="282"/>
    </location>
</feature>
<evidence type="ECO:0000313" key="9">
    <source>
        <dbReference type="Proteomes" id="UP000004508"/>
    </source>
</evidence>
<dbReference type="PANTHER" id="PTHR32322">
    <property type="entry name" value="INNER MEMBRANE TRANSPORTER"/>
    <property type="match status" value="1"/>
</dbReference>
<proteinExistence type="inferred from homology"/>
<keyword evidence="5 6" id="KW-0472">Membrane</keyword>
<keyword evidence="3 6" id="KW-0812">Transmembrane</keyword>
<accession>D6U7S0</accession>
<dbReference type="STRING" id="485913.Krac_0459"/>
<reference evidence="8 9" key="1">
    <citation type="journal article" date="2011" name="Stand. Genomic Sci.">
        <title>Non-contiguous finished genome sequence and contextual data of the filamentous soil bacterium Ktedonobacter racemifer type strain (SOSP1-21).</title>
        <authorList>
            <person name="Chang Y.J."/>
            <person name="Land M."/>
            <person name="Hauser L."/>
            <person name="Chertkov O."/>
            <person name="Del Rio T.G."/>
            <person name="Nolan M."/>
            <person name="Copeland A."/>
            <person name="Tice H."/>
            <person name="Cheng J.F."/>
            <person name="Lucas S."/>
            <person name="Han C."/>
            <person name="Goodwin L."/>
            <person name="Pitluck S."/>
            <person name="Ivanova N."/>
            <person name="Ovchinikova G."/>
            <person name="Pati A."/>
            <person name="Chen A."/>
            <person name="Palaniappan K."/>
            <person name="Mavromatis K."/>
            <person name="Liolios K."/>
            <person name="Brettin T."/>
            <person name="Fiebig A."/>
            <person name="Rohde M."/>
            <person name="Abt B."/>
            <person name="Goker M."/>
            <person name="Detter J.C."/>
            <person name="Woyke T."/>
            <person name="Bristow J."/>
            <person name="Eisen J.A."/>
            <person name="Markowitz V."/>
            <person name="Hugenholtz P."/>
            <person name="Kyrpides N.C."/>
            <person name="Klenk H.P."/>
            <person name="Lapidus A."/>
        </authorList>
    </citation>
    <scope>NUCLEOTIDE SEQUENCE [LARGE SCALE GENOMIC DNA]</scope>
    <source>
        <strain evidence="9">DSM 44963</strain>
    </source>
</reference>
<dbReference type="InParanoid" id="D6U7S0"/>
<dbReference type="Pfam" id="PF00892">
    <property type="entry name" value="EamA"/>
    <property type="match status" value="2"/>
</dbReference>
<evidence type="ECO:0000256" key="4">
    <source>
        <dbReference type="ARBA" id="ARBA00022989"/>
    </source>
</evidence>
<feature type="transmembrane region" description="Helical" evidence="6">
    <location>
        <begin position="33"/>
        <end position="54"/>
    </location>
</feature>
<feature type="transmembrane region" description="Helical" evidence="6">
    <location>
        <begin position="241"/>
        <end position="260"/>
    </location>
</feature>
<evidence type="ECO:0000259" key="7">
    <source>
        <dbReference type="Pfam" id="PF00892"/>
    </source>
</evidence>
<dbReference type="Proteomes" id="UP000004508">
    <property type="component" value="Unassembled WGS sequence"/>
</dbReference>
<feature type="transmembrane region" description="Helical" evidence="6">
    <location>
        <begin position="66"/>
        <end position="89"/>
    </location>
</feature>
<gene>
    <name evidence="8" type="ORF">Krac_0459</name>
</gene>
<feature type="transmembrane region" description="Helical" evidence="6">
    <location>
        <begin position="95"/>
        <end position="113"/>
    </location>
</feature>
<sequence length="315" mass="33508">MRTKEVGVLLVLAALWGGGFLFIRIATPAFGPVALMAMRVLLTGLCLFVFALVTRTRLELRTYWHHYLVIGIINAALPFLLIGVAELYLTSGLAALLNATTPLFGAITAVIWMREAMTIKKVVGLGLGLLGVVIVAGWSTLPFSTTLILAVGASLAAAASYGLASVYIKVSLGNKVSSLATATCSQFFATLFLLPLTFVAPPTRVPTLTEWLSVAALALLCTAATLLLYIWLIAHAGPTKALTVTFLAPVFGVFWGVLFLKEPLTLSPFVGLVVILVGAGLVTELLLPGWPRRVTETLSEPGERHVAAEMKGEHL</sequence>
<name>D6U7S0_KTERA</name>
<comment type="caution">
    <text evidence="8">The sequence shown here is derived from an EMBL/GenBank/DDBJ whole genome shotgun (WGS) entry which is preliminary data.</text>
</comment>
<dbReference type="RefSeq" id="WP_007922141.1">
    <property type="nucleotide sequence ID" value="NZ_ADVG01000005.1"/>
</dbReference>
<organism evidence="8 9">
    <name type="scientific">Ktedonobacter racemifer DSM 44963</name>
    <dbReference type="NCBI Taxonomy" id="485913"/>
    <lineage>
        <taxon>Bacteria</taxon>
        <taxon>Bacillati</taxon>
        <taxon>Chloroflexota</taxon>
        <taxon>Ktedonobacteria</taxon>
        <taxon>Ktedonobacterales</taxon>
        <taxon>Ktedonobacteraceae</taxon>
        <taxon>Ktedonobacter</taxon>
    </lineage>
</organism>
<evidence type="ECO:0000256" key="2">
    <source>
        <dbReference type="ARBA" id="ARBA00007362"/>
    </source>
</evidence>
<comment type="similarity">
    <text evidence="2">Belongs to the EamA transporter family.</text>
</comment>
<evidence type="ECO:0000256" key="3">
    <source>
        <dbReference type="ARBA" id="ARBA00022692"/>
    </source>
</evidence>
<feature type="domain" description="EamA" evidence="7">
    <location>
        <begin position="8"/>
        <end position="135"/>
    </location>
</feature>
<dbReference type="PANTHER" id="PTHR32322:SF2">
    <property type="entry name" value="EAMA DOMAIN-CONTAINING PROTEIN"/>
    <property type="match status" value="1"/>
</dbReference>
<dbReference type="eggNOG" id="COG0697">
    <property type="taxonomic scope" value="Bacteria"/>
</dbReference>
<dbReference type="GO" id="GO:0016020">
    <property type="term" value="C:membrane"/>
    <property type="evidence" value="ECO:0007669"/>
    <property type="project" value="UniProtKB-SubCell"/>
</dbReference>
<feature type="transmembrane region" description="Helical" evidence="6">
    <location>
        <begin position="7"/>
        <end position="27"/>
    </location>
</feature>
<comment type="subcellular location">
    <subcellularLocation>
        <location evidence="1">Membrane</location>
        <topology evidence="1">Multi-pass membrane protein</topology>
    </subcellularLocation>
</comment>
<dbReference type="InterPro" id="IPR000620">
    <property type="entry name" value="EamA_dom"/>
</dbReference>
<evidence type="ECO:0000313" key="8">
    <source>
        <dbReference type="EMBL" id="EFH79931.1"/>
    </source>
</evidence>
<feature type="transmembrane region" description="Helical" evidence="6">
    <location>
        <begin position="147"/>
        <end position="167"/>
    </location>
</feature>
<dbReference type="InterPro" id="IPR050638">
    <property type="entry name" value="AA-Vitamin_Transporters"/>
</dbReference>
<keyword evidence="4 6" id="KW-1133">Transmembrane helix</keyword>
<evidence type="ECO:0000256" key="6">
    <source>
        <dbReference type="SAM" id="Phobius"/>
    </source>
</evidence>
<evidence type="ECO:0000256" key="1">
    <source>
        <dbReference type="ARBA" id="ARBA00004141"/>
    </source>
</evidence>